<keyword evidence="4" id="KW-1185">Reference proteome</keyword>
<feature type="transmembrane region" description="Helical" evidence="1">
    <location>
        <begin position="189"/>
        <end position="213"/>
    </location>
</feature>
<dbReference type="InterPro" id="IPR012429">
    <property type="entry name" value="HGSNAT_cat"/>
</dbReference>
<feature type="transmembrane region" description="Helical" evidence="1">
    <location>
        <begin position="148"/>
        <end position="169"/>
    </location>
</feature>
<feature type="transmembrane region" description="Helical" evidence="1">
    <location>
        <begin position="96"/>
        <end position="114"/>
    </location>
</feature>
<dbReference type="AlphaFoldDB" id="A0A1H1WEN8"/>
<sequence>MHTNHSNLSTNRLYFIDAVRAFAILMMLQGHFIDTLLETSYRSDSYMAFKIWEYFRGITAPTFFTISGLIFSYLLIRAKQSGTIKKRIYKGLTRGVMLISVGYILRAPIFQWLTGEFSSYFLIIDVLQCIGLSLILVVCIYKITFHKTLFFSIVMLLLGITIFLTEPIYRHLELPEIPKVFSNYVSKSNGSVFTIIPWFGYVALGAFIATLFYRYVERPKFKIAIVSGFFIVGMALIFGSSELLMHLYFAFDISIFKEVAYYNYLFARLGNVFILFGLFYLAERYIKQPLILKIGQKTLSIYVIHFIIIYGSFTGFGLHQIIGRTLEPWQAIFGAIAFLSVVCFISFYYAKTNEFVYSNVQKIIAKFKDKT</sequence>
<name>A0A1H1WEN8_9FLAO</name>
<evidence type="ECO:0000313" key="4">
    <source>
        <dbReference type="Proteomes" id="UP000198963"/>
    </source>
</evidence>
<protein>
    <recommendedName>
        <fullName evidence="2">Heparan-alpha-glucosaminide N-acetyltransferase catalytic domain-containing protein</fullName>
    </recommendedName>
</protein>
<dbReference type="Proteomes" id="UP000198963">
    <property type="component" value="Chromosome I"/>
</dbReference>
<feature type="transmembrane region" description="Helical" evidence="1">
    <location>
        <begin position="261"/>
        <end position="281"/>
    </location>
</feature>
<proteinExistence type="predicted"/>
<gene>
    <name evidence="3" type="ORF">SAMN04489797_2861</name>
</gene>
<evidence type="ECO:0000313" key="3">
    <source>
        <dbReference type="EMBL" id="SDS95848.1"/>
    </source>
</evidence>
<keyword evidence="1" id="KW-0812">Transmembrane</keyword>
<feature type="transmembrane region" description="Helical" evidence="1">
    <location>
        <begin position="12"/>
        <end position="33"/>
    </location>
</feature>
<reference evidence="3 4" key="1">
    <citation type="submission" date="2016-10" db="EMBL/GenBank/DDBJ databases">
        <authorList>
            <person name="Varghese N."/>
            <person name="Submissions S."/>
        </authorList>
    </citation>
    <scope>NUCLEOTIDE SEQUENCE [LARGE SCALE GENOMIC DNA]</scope>
    <source>
        <strain evidence="3 4">RHA_55</strain>
    </source>
</reference>
<feature type="domain" description="Heparan-alpha-glucosaminide N-acetyltransferase catalytic" evidence="2">
    <location>
        <begin position="12"/>
        <end position="249"/>
    </location>
</feature>
<feature type="transmembrane region" description="Helical" evidence="1">
    <location>
        <begin position="120"/>
        <end position="141"/>
    </location>
</feature>
<keyword evidence="1" id="KW-0472">Membrane</keyword>
<dbReference type="STRING" id="1249933.SAMN04489797_2861"/>
<evidence type="ECO:0000256" key="1">
    <source>
        <dbReference type="SAM" id="Phobius"/>
    </source>
</evidence>
<dbReference type="EMBL" id="LT629774">
    <property type="protein sequence ID" value="SDS95848.1"/>
    <property type="molecule type" value="Genomic_DNA"/>
</dbReference>
<dbReference type="Pfam" id="PF07786">
    <property type="entry name" value="HGSNAT_cat"/>
    <property type="match status" value="1"/>
</dbReference>
<feature type="transmembrane region" description="Helical" evidence="1">
    <location>
        <begin position="53"/>
        <end position="76"/>
    </location>
</feature>
<feature type="transmembrane region" description="Helical" evidence="1">
    <location>
        <begin position="302"/>
        <end position="322"/>
    </location>
</feature>
<feature type="transmembrane region" description="Helical" evidence="1">
    <location>
        <begin position="328"/>
        <end position="350"/>
    </location>
</feature>
<evidence type="ECO:0000259" key="2">
    <source>
        <dbReference type="Pfam" id="PF07786"/>
    </source>
</evidence>
<keyword evidence="1" id="KW-1133">Transmembrane helix</keyword>
<accession>A0A1H1WEN8</accession>
<feature type="transmembrane region" description="Helical" evidence="1">
    <location>
        <begin position="225"/>
        <end position="249"/>
    </location>
</feature>
<organism evidence="3 4">
    <name type="scientific">Winogradskyella sediminis</name>
    <dbReference type="NCBI Taxonomy" id="1382466"/>
    <lineage>
        <taxon>Bacteria</taxon>
        <taxon>Pseudomonadati</taxon>
        <taxon>Bacteroidota</taxon>
        <taxon>Flavobacteriia</taxon>
        <taxon>Flavobacteriales</taxon>
        <taxon>Flavobacteriaceae</taxon>
        <taxon>Winogradskyella</taxon>
    </lineage>
</organism>